<dbReference type="CDD" id="cd07251">
    <property type="entry name" value="VOC_like"/>
    <property type="match status" value="1"/>
</dbReference>
<sequence length="147" mass="15816">MEQRMSLITLGVSDLVRARRFYEAGLGWQVGQAVEDEVAFFQLNGLILALFRRDALAADAGITDSGVGFGGIALAYNARSREEVDDVLAEAERAGGNMMRPAQATSWGGYSGYFADPDGHLWEVAHNPYFPIDAEGRTSLSSGGHTS</sequence>
<dbReference type="PANTHER" id="PTHR36503">
    <property type="entry name" value="BLR2520 PROTEIN"/>
    <property type="match status" value="1"/>
</dbReference>
<dbReference type="Pfam" id="PF00903">
    <property type="entry name" value="Glyoxalase"/>
    <property type="match status" value="1"/>
</dbReference>
<dbReference type="PANTHER" id="PTHR36503:SF1">
    <property type="entry name" value="BLR2520 PROTEIN"/>
    <property type="match status" value="1"/>
</dbReference>
<evidence type="ECO:0000259" key="1">
    <source>
        <dbReference type="PROSITE" id="PS51819"/>
    </source>
</evidence>
<evidence type="ECO:0000313" key="2">
    <source>
        <dbReference type="EMBL" id="MFC3294425.1"/>
    </source>
</evidence>
<dbReference type="InterPro" id="IPR037523">
    <property type="entry name" value="VOC_core"/>
</dbReference>
<comment type="caution">
    <text evidence="2">The sequence shown here is derived from an EMBL/GenBank/DDBJ whole genome shotgun (WGS) entry which is preliminary data.</text>
</comment>
<protein>
    <submittedName>
        <fullName evidence="2">VOC family protein</fullName>
    </submittedName>
</protein>
<dbReference type="InterPro" id="IPR029068">
    <property type="entry name" value="Glyas_Bleomycin-R_OHBP_Dase"/>
</dbReference>
<reference evidence="3" key="1">
    <citation type="journal article" date="2019" name="Int. J. Syst. Evol. Microbiol.">
        <title>The Global Catalogue of Microorganisms (GCM) 10K type strain sequencing project: providing services to taxonomists for standard genome sequencing and annotation.</title>
        <authorList>
            <consortium name="The Broad Institute Genomics Platform"/>
            <consortium name="The Broad Institute Genome Sequencing Center for Infectious Disease"/>
            <person name="Wu L."/>
            <person name="Ma J."/>
        </authorList>
    </citation>
    <scope>NUCLEOTIDE SEQUENCE [LARGE SCALE GENOMIC DNA]</scope>
    <source>
        <strain evidence="3">KCTC 12847</strain>
    </source>
</reference>
<dbReference type="EMBL" id="JBHRUH010000050">
    <property type="protein sequence ID" value="MFC3294425.1"/>
    <property type="molecule type" value="Genomic_DNA"/>
</dbReference>
<dbReference type="Proteomes" id="UP001595640">
    <property type="component" value="Unassembled WGS sequence"/>
</dbReference>
<dbReference type="PROSITE" id="PS51819">
    <property type="entry name" value="VOC"/>
    <property type="match status" value="1"/>
</dbReference>
<evidence type="ECO:0000313" key="3">
    <source>
        <dbReference type="Proteomes" id="UP001595640"/>
    </source>
</evidence>
<gene>
    <name evidence="2" type="ORF">ACFOEI_20570</name>
</gene>
<feature type="domain" description="VOC" evidence="1">
    <location>
        <begin position="4"/>
        <end position="127"/>
    </location>
</feature>
<dbReference type="RefSeq" id="WP_040475730.1">
    <property type="nucleotide sequence ID" value="NZ_BMXD01000004.1"/>
</dbReference>
<accession>A0ABV7M830</accession>
<name>A0ABV7M830_9GAMM</name>
<dbReference type="SUPFAM" id="SSF54593">
    <property type="entry name" value="Glyoxalase/Bleomycin resistance protein/Dihydroxybiphenyl dioxygenase"/>
    <property type="match status" value="1"/>
</dbReference>
<keyword evidence="3" id="KW-1185">Reference proteome</keyword>
<organism evidence="2 3">
    <name type="scientific">Modicisalibacter luteus</name>
    <dbReference type="NCBI Taxonomy" id="453962"/>
    <lineage>
        <taxon>Bacteria</taxon>
        <taxon>Pseudomonadati</taxon>
        <taxon>Pseudomonadota</taxon>
        <taxon>Gammaproteobacteria</taxon>
        <taxon>Oceanospirillales</taxon>
        <taxon>Halomonadaceae</taxon>
        <taxon>Modicisalibacter</taxon>
    </lineage>
</organism>
<dbReference type="Gene3D" id="3.10.180.10">
    <property type="entry name" value="2,3-Dihydroxybiphenyl 1,2-Dioxygenase, domain 1"/>
    <property type="match status" value="1"/>
</dbReference>
<dbReference type="InterPro" id="IPR004360">
    <property type="entry name" value="Glyas_Fos-R_dOase_dom"/>
</dbReference>
<proteinExistence type="predicted"/>